<dbReference type="RefSeq" id="XP_028473672.1">
    <property type="nucleotide sequence ID" value="XM_028617994.1"/>
</dbReference>
<dbReference type="Proteomes" id="UP000279236">
    <property type="component" value="Unassembled WGS sequence"/>
</dbReference>
<feature type="compositionally biased region" description="Pro residues" evidence="1">
    <location>
        <begin position="70"/>
        <end position="81"/>
    </location>
</feature>
<dbReference type="EMBL" id="RSCE01000012">
    <property type="protein sequence ID" value="RSH78525.1"/>
    <property type="molecule type" value="Genomic_DNA"/>
</dbReference>
<keyword evidence="3" id="KW-1185">Reference proteome</keyword>
<feature type="region of interest" description="Disordered" evidence="1">
    <location>
        <begin position="47"/>
        <end position="88"/>
    </location>
</feature>
<evidence type="ECO:0000313" key="2">
    <source>
        <dbReference type="EMBL" id="RSH78525.1"/>
    </source>
</evidence>
<evidence type="ECO:0000256" key="1">
    <source>
        <dbReference type="SAM" id="MobiDB-lite"/>
    </source>
</evidence>
<dbReference type="GeneID" id="39586793"/>
<evidence type="ECO:0000313" key="3">
    <source>
        <dbReference type="Proteomes" id="UP000279236"/>
    </source>
</evidence>
<organism evidence="2 3">
    <name type="scientific">Apiotrichum porosum</name>
    <dbReference type="NCBI Taxonomy" id="105984"/>
    <lineage>
        <taxon>Eukaryota</taxon>
        <taxon>Fungi</taxon>
        <taxon>Dikarya</taxon>
        <taxon>Basidiomycota</taxon>
        <taxon>Agaricomycotina</taxon>
        <taxon>Tremellomycetes</taxon>
        <taxon>Trichosporonales</taxon>
        <taxon>Trichosporonaceae</taxon>
        <taxon>Apiotrichum</taxon>
    </lineage>
</organism>
<dbReference type="AlphaFoldDB" id="A0A427XI21"/>
<protein>
    <submittedName>
        <fullName evidence="2">Uncharacterized protein</fullName>
    </submittedName>
</protein>
<name>A0A427XI21_9TREE</name>
<accession>A0A427XI21</accession>
<proteinExistence type="predicted"/>
<comment type="caution">
    <text evidence="2">The sequence shown here is derived from an EMBL/GenBank/DDBJ whole genome shotgun (WGS) entry which is preliminary data.</text>
</comment>
<sequence length="88" mass="9619">MDATALYLRLHATSPKGVPYKDMFIFISIRHPLYCLVSLEIAGSYVGEPARPQGKPHRRGLALTLSKGDGPPPPSRVPQPGEPVRRTS</sequence>
<gene>
    <name evidence="2" type="ORF">EHS24_002250</name>
</gene>
<reference evidence="2 3" key="1">
    <citation type="submission" date="2018-11" db="EMBL/GenBank/DDBJ databases">
        <title>Genome sequence of Apiotrichum porosum DSM 27194.</title>
        <authorList>
            <person name="Aliyu H."/>
            <person name="Gorte O."/>
            <person name="Ochsenreither K."/>
        </authorList>
    </citation>
    <scope>NUCLEOTIDE SEQUENCE [LARGE SCALE GENOMIC DNA]</scope>
    <source>
        <strain evidence="2 3">DSM 27194</strain>
    </source>
</reference>